<proteinExistence type="inferred from homology"/>
<evidence type="ECO:0000256" key="11">
    <source>
        <dbReference type="ARBA" id="ARBA00023014"/>
    </source>
</evidence>
<keyword evidence="11" id="KW-0411">Iron-sulfur</keyword>
<dbReference type="FunFam" id="3.40.640.10:FF:000003">
    <property type="entry name" value="Cysteine desulfurase IscS"/>
    <property type="match status" value="1"/>
</dbReference>
<keyword evidence="7" id="KW-0001">2Fe-2S</keyword>
<dbReference type="Gene3D" id="3.40.640.10">
    <property type="entry name" value="Type I PLP-dependent aspartate aminotransferase-like (Major domain)"/>
    <property type="match status" value="1"/>
</dbReference>
<comment type="cofactor">
    <cofactor evidence="1 13">
        <name>pyridoxal 5'-phosphate</name>
        <dbReference type="ChEBI" id="CHEBI:597326"/>
    </cofactor>
</comment>
<keyword evidence="8" id="KW-0479">Metal-binding</keyword>
<name>A0A023DZN5_9PROT</name>
<protein>
    <recommendedName>
        <fullName evidence="5">Cysteine desulfurase</fullName>
        <ecNumber evidence="4">2.8.1.7</ecNumber>
    </recommendedName>
</protein>
<keyword evidence="10" id="KW-0408">Iron</keyword>
<dbReference type="AlphaFoldDB" id="A0A023DZN5"/>
<comment type="caution">
    <text evidence="15">The sequence shown here is derived from an EMBL/GenBank/DDBJ whole genome shotgun (WGS) entry which is preliminary data.</text>
</comment>
<dbReference type="PANTHER" id="PTHR11601">
    <property type="entry name" value="CYSTEINE DESULFURYLASE FAMILY MEMBER"/>
    <property type="match status" value="1"/>
</dbReference>
<dbReference type="PANTHER" id="PTHR11601:SF34">
    <property type="entry name" value="CYSTEINE DESULFURASE"/>
    <property type="match status" value="1"/>
</dbReference>
<evidence type="ECO:0000256" key="3">
    <source>
        <dbReference type="ARBA" id="ARBA00006490"/>
    </source>
</evidence>
<evidence type="ECO:0000313" key="16">
    <source>
        <dbReference type="Proteomes" id="UP000024842"/>
    </source>
</evidence>
<gene>
    <name evidence="15" type="ORF">HE1_00830</name>
</gene>
<dbReference type="InterPro" id="IPR015424">
    <property type="entry name" value="PyrdxlP-dep_Trfase"/>
</dbReference>
<dbReference type="PROSITE" id="PS00595">
    <property type="entry name" value="AA_TRANSFER_CLASS_5"/>
    <property type="match status" value="1"/>
</dbReference>
<dbReference type="OrthoDB" id="9808002at2"/>
<dbReference type="GO" id="GO:0031071">
    <property type="term" value="F:cysteine desulfurase activity"/>
    <property type="evidence" value="ECO:0007669"/>
    <property type="project" value="UniProtKB-EC"/>
</dbReference>
<dbReference type="GO" id="GO:0046872">
    <property type="term" value="F:metal ion binding"/>
    <property type="evidence" value="ECO:0007669"/>
    <property type="project" value="UniProtKB-KW"/>
</dbReference>
<accession>A0A023DZN5</accession>
<dbReference type="STRING" id="1427503.HE1_00830"/>
<dbReference type="InterPro" id="IPR016454">
    <property type="entry name" value="Cysteine_dSase"/>
</dbReference>
<evidence type="ECO:0000256" key="2">
    <source>
        <dbReference type="ARBA" id="ARBA00003120"/>
    </source>
</evidence>
<comment type="function">
    <text evidence="2">Catalyzes the removal of elemental sulfur atoms from cysteine to produce alanine. Seems to participate in the biosynthesis of the nitrogenase metalloclusters by providing the inorganic sulfur required for the Fe-S core formation.</text>
</comment>
<dbReference type="EMBL" id="BAUP01000104">
    <property type="protein sequence ID" value="GAJ46495.1"/>
    <property type="molecule type" value="Genomic_DNA"/>
</dbReference>
<comment type="catalytic activity">
    <reaction evidence="12">
        <text>(sulfur carrier)-H + L-cysteine = (sulfur carrier)-SH + L-alanine</text>
        <dbReference type="Rhea" id="RHEA:43892"/>
        <dbReference type="Rhea" id="RHEA-COMP:14737"/>
        <dbReference type="Rhea" id="RHEA-COMP:14739"/>
        <dbReference type="ChEBI" id="CHEBI:29917"/>
        <dbReference type="ChEBI" id="CHEBI:35235"/>
        <dbReference type="ChEBI" id="CHEBI:57972"/>
        <dbReference type="ChEBI" id="CHEBI:64428"/>
        <dbReference type="EC" id="2.8.1.7"/>
    </reaction>
</comment>
<dbReference type="Proteomes" id="UP000024842">
    <property type="component" value="Unassembled WGS sequence"/>
</dbReference>
<dbReference type="GO" id="GO:0016226">
    <property type="term" value="P:iron-sulfur cluster assembly"/>
    <property type="evidence" value="ECO:0007669"/>
    <property type="project" value="TreeGrafter"/>
</dbReference>
<keyword evidence="16" id="KW-1185">Reference proteome</keyword>
<evidence type="ECO:0000259" key="14">
    <source>
        <dbReference type="Pfam" id="PF00266"/>
    </source>
</evidence>
<feature type="domain" description="Aminotransferase class V" evidence="14">
    <location>
        <begin position="9"/>
        <end position="369"/>
    </location>
</feature>
<dbReference type="Gene3D" id="3.90.1150.10">
    <property type="entry name" value="Aspartate Aminotransferase, domain 1"/>
    <property type="match status" value="1"/>
</dbReference>
<dbReference type="InterPro" id="IPR020578">
    <property type="entry name" value="Aminotrans_V_PyrdxlP_BS"/>
</dbReference>
<evidence type="ECO:0000256" key="6">
    <source>
        <dbReference type="ARBA" id="ARBA00022679"/>
    </source>
</evidence>
<dbReference type="InterPro" id="IPR000192">
    <property type="entry name" value="Aminotrans_V_dom"/>
</dbReference>
<dbReference type="GO" id="GO:0005829">
    <property type="term" value="C:cytosol"/>
    <property type="evidence" value="ECO:0007669"/>
    <property type="project" value="TreeGrafter"/>
</dbReference>
<evidence type="ECO:0000256" key="9">
    <source>
        <dbReference type="ARBA" id="ARBA00022898"/>
    </source>
</evidence>
<reference evidence="15 16" key="1">
    <citation type="journal article" date="2014" name="FEMS Microbiol. Lett.">
        <title>Draft genome sequences of three Holospora species (Holospora obtusa, Holospora undulata, and Holospora elegans), endonuclear symbiotic bacteria of the ciliate Paramecium caudatum.</title>
        <authorList>
            <person name="Dohra H."/>
            <person name="Tanaka K."/>
            <person name="Suzuki T."/>
            <person name="Fujishima M."/>
            <person name="Suzuki H."/>
        </authorList>
    </citation>
    <scope>NUCLEOTIDE SEQUENCE [LARGE SCALE GENOMIC DNA]</scope>
    <source>
        <strain evidence="15 16">E1</strain>
    </source>
</reference>
<evidence type="ECO:0000256" key="1">
    <source>
        <dbReference type="ARBA" id="ARBA00001933"/>
    </source>
</evidence>
<evidence type="ECO:0000313" key="15">
    <source>
        <dbReference type="EMBL" id="GAJ46495.1"/>
    </source>
</evidence>
<comment type="similarity">
    <text evidence="3">Belongs to the class-V pyridoxal-phosphate-dependent aminotransferase family. NifS/IscS subfamily.</text>
</comment>
<evidence type="ECO:0000256" key="10">
    <source>
        <dbReference type="ARBA" id="ARBA00023004"/>
    </source>
</evidence>
<dbReference type="SUPFAM" id="SSF53383">
    <property type="entry name" value="PLP-dependent transferases"/>
    <property type="match status" value="1"/>
</dbReference>
<dbReference type="InterPro" id="IPR015422">
    <property type="entry name" value="PyrdxlP-dep_Trfase_small"/>
</dbReference>
<dbReference type="RefSeq" id="WP_035545069.1">
    <property type="nucleotide sequence ID" value="NZ_BAUP01000104.1"/>
</dbReference>
<evidence type="ECO:0000256" key="5">
    <source>
        <dbReference type="ARBA" id="ARBA00013558"/>
    </source>
</evidence>
<dbReference type="PIRSF" id="PIRSF005572">
    <property type="entry name" value="NifS"/>
    <property type="match status" value="1"/>
</dbReference>
<dbReference type="GO" id="GO:0051537">
    <property type="term" value="F:2 iron, 2 sulfur cluster binding"/>
    <property type="evidence" value="ECO:0007669"/>
    <property type="project" value="UniProtKB-KW"/>
</dbReference>
<evidence type="ECO:0000256" key="13">
    <source>
        <dbReference type="RuleBase" id="RU004504"/>
    </source>
</evidence>
<evidence type="ECO:0000256" key="4">
    <source>
        <dbReference type="ARBA" id="ARBA00012239"/>
    </source>
</evidence>
<evidence type="ECO:0000256" key="8">
    <source>
        <dbReference type="ARBA" id="ARBA00022723"/>
    </source>
</evidence>
<keyword evidence="6" id="KW-0808">Transferase</keyword>
<evidence type="ECO:0000256" key="12">
    <source>
        <dbReference type="ARBA" id="ARBA00050776"/>
    </source>
</evidence>
<dbReference type="Pfam" id="PF00266">
    <property type="entry name" value="Aminotran_5"/>
    <property type="match status" value="1"/>
</dbReference>
<dbReference type="NCBIfam" id="NF010611">
    <property type="entry name" value="PRK14012.1"/>
    <property type="match status" value="1"/>
</dbReference>
<evidence type="ECO:0000256" key="7">
    <source>
        <dbReference type="ARBA" id="ARBA00022714"/>
    </source>
</evidence>
<keyword evidence="9" id="KW-0663">Pyridoxal phosphate</keyword>
<sequence>MSILCQALYLDYQSTTPCDPEVLEAMMPYLTHDFGNPHSRTHCYGWVAEEGVEKARAQVATAIGADSKEIVFTSGATESNNLAIKGIAMYLRSQNSSRNTFITLATEHKCVLESFRWLQRQGFKVIFLSVKPDGLVDLEQLEHYLGPETALVSIMGVNNEIGVIQPLKEIGELCKKYGSFFHSDGAQAFGRISLSVKDLGIHLLSISAHKIYGPKGIGALYVERRPLRVRLSPLFSGGGQERGVRSGTLPTFLCVGLGKSAEKAEQMRLTEQKRLTELRDEFLARIHYGLSKVYLNGTLEKRVPDNLNLSFAGVEGEGLLMGIKQLALSSGSACTSESLEPSYVLKALGISQDLAHTSLRITFGRYTALDQALNAADQIIVAVKKLRELSPLWDMITEGIDLNTVKWVTH</sequence>
<organism evidence="15 16">
    <name type="scientific">Holospora elegans E1</name>
    <dbReference type="NCBI Taxonomy" id="1427503"/>
    <lineage>
        <taxon>Bacteria</taxon>
        <taxon>Pseudomonadati</taxon>
        <taxon>Pseudomonadota</taxon>
        <taxon>Alphaproteobacteria</taxon>
        <taxon>Holosporales</taxon>
        <taxon>Holosporaceae</taxon>
        <taxon>Holospora</taxon>
    </lineage>
</organism>
<dbReference type="InterPro" id="IPR015421">
    <property type="entry name" value="PyrdxlP-dep_Trfase_major"/>
</dbReference>
<dbReference type="EC" id="2.8.1.7" evidence="4"/>